<dbReference type="InterPro" id="IPR034164">
    <property type="entry name" value="Pepsin-like_dom"/>
</dbReference>
<dbReference type="PRINTS" id="PR00792">
    <property type="entry name" value="PEPSIN"/>
</dbReference>
<evidence type="ECO:0000313" key="6">
    <source>
        <dbReference type="Proteomes" id="UP000620124"/>
    </source>
</evidence>
<sequence>MFHPISSLVLAVVLADAALATASHSDFKVTLNSVPTSPSARRTGFSSSRAHSASEPLQDYFNGTDLQWFGNISVGTPPQTFTVVFDTGSTTLEIPGTACGSACRNHHQFNSSASKTFVDKNSSTILTFGTGVGVTPVNGSDWQLHLSLVSDTVSVAGLTVHQSELFLITNQTPTFLDDPFDGIMGLSPASAILQRGGIPRAHGYVLHPAQQRRGGAHTRRPRYDQLSSMGIYVNGETTSVLNNSVPLFFDSGTSNMLFVEEIALAIYSMISPDIVANDDEPGTFGIACSRIPDLPAVIDITFAGLTGHPPFNLTIPSSELSSGPFAEKPELCQTLINVSEGVQPRWVELAETLL</sequence>
<dbReference type="InterPro" id="IPR001461">
    <property type="entry name" value="Aspartic_peptidase_A1"/>
</dbReference>
<dbReference type="SUPFAM" id="SSF50630">
    <property type="entry name" value="Acid proteases"/>
    <property type="match status" value="1"/>
</dbReference>
<dbReference type="OrthoDB" id="771136at2759"/>
<dbReference type="Gene3D" id="2.40.70.10">
    <property type="entry name" value="Acid Proteases"/>
    <property type="match status" value="2"/>
</dbReference>
<feature type="disulfide bond" evidence="2">
    <location>
        <begin position="99"/>
        <end position="103"/>
    </location>
</feature>
<comment type="similarity">
    <text evidence="1">Belongs to the peptidase A1 family.</text>
</comment>
<dbReference type="Pfam" id="PF00026">
    <property type="entry name" value="Asp"/>
    <property type="match status" value="1"/>
</dbReference>
<evidence type="ECO:0000259" key="4">
    <source>
        <dbReference type="PROSITE" id="PS51767"/>
    </source>
</evidence>
<gene>
    <name evidence="5" type="ORF">MVEN_00858600</name>
</gene>
<dbReference type="InterPro" id="IPR021109">
    <property type="entry name" value="Peptidase_aspartic_dom_sf"/>
</dbReference>
<keyword evidence="3" id="KW-0732">Signal</keyword>
<feature type="domain" description="Peptidase A1" evidence="4">
    <location>
        <begin position="68"/>
        <end position="354"/>
    </location>
</feature>
<organism evidence="5 6">
    <name type="scientific">Mycena venus</name>
    <dbReference type="NCBI Taxonomy" id="2733690"/>
    <lineage>
        <taxon>Eukaryota</taxon>
        <taxon>Fungi</taxon>
        <taxon>Dikarya</taxon>
        <taxon>Basidiomycota</taxon>
        <taxon>Agaricomycotina</taxon>
        <taxon>Agaricomycetes</taxon>
        <taxon>Agaricomycetidae</taxon>
        <taxon>Agaricales</taxon>
        <taxon>Marasmiineae</taxon>
        <taxon>Mycenaceae</taxon>
        <taxon>Mycena</taxon>
    </lineage>
</organism>
<keyword evidence="6" id="KW-1185">Reference proteome</keyword>
<proteinExistence type="inferred from homology"/>
<evidence type="ECO:0000256" key="1">
    <source>
        <dbReference type="ARBA" id="ARBA00007447"/>
    </source>
</evidence>
<dbReference type="Proteomes" id="UP000620124">
    <property type="component" value="Unassembled WGS sequence"/>
</dbReference>
<dbReference type="AlphaFoldDB" id="A0A8H7D1J2"/>
<evidence type="ECO:0000256" key="3">
    <source>
        <dbReference type="SAM" id="SignalP"/>
    </source>
</evidence>
<keyword evidence="2" id="KW-1015">Disulfide bond</keyword>
<dbReference type="GO" id="GO:0004190">
    <property type="term" value="F:aspartic-type endopeptidase activity"/>
    <property type="evidence" value="ECO:0007669"/>
    <property type="project" value="InterPro"/>
</dbReference>
<keyword evidence="5" id="KW-0378">Hydrolase</keyword>
<dbReference type="EMBL" id="JACAZI010000006">
    <property type="protein sequence ID" value="KAF7358105.1"/>
    <property type="molecule type" value="Genomic_DNA"/>
</dbReference>
<name>A0A8H7D1J2_9AGAR</name>
<dbReference type="PANTHER" id="PTHR47966">
    <property type="entry name" value="BETA-SITE APP-CLEAVING ENZYME, ISOFORM A-RELATED"/>
    <property type="match status" value="1"/>
</dbReference>
<feature type="chain" id="PRO_5034218781" evidence="3">
    <location>
        <begin position="23"/>
        <end position="354"/>
    </location>
</feature>
<feature type="signal peptide" evidence="3">
    <location>
        <begin position="1"/>
        <end position="22"/>
    </location>
</feature>
<dbReference type="CDD" id="cd05471">
    <property type="entry name" value="pepsin_like"/>
    <property type="match status" value="1"/>
</dbReference>
<comment type="caution">
    <text evidence="5">The sequence shown here is derived from an EMBL/GenBank/DDBJ whole genome shotgun (WGS) entry which is preliminary data.</text>
</comment>
<reference evidence="5" key="1">
    <citation type="submission" date="2020-05" db="EMBL/GenBank/DDBJ databases">
        <title>Mycena genomes resolve the evolution of fungal bioluminescence.</title>
        <authorList>
            <person name="Tsai I.J."/>
        </authorList>
    </citation>
    <scope>NUCLEOTIDE SEQUENCE</scope>
    <source>
        <strain evidence="5">CCC161011</strain>
    </source>
</reference>
<dbReference type="InterPro" id="IPR033121">
    <property type="entry name" value="PEPTIDASE_A1"/>
</dbReference>
<dbReference type="GO" id="GO:0006508">
    <property type="term" value="P:proteolysis"/>
    <property type="evidence" value="ECO:0007669"/>
    <property type="project" value="UniProtKB-KW"/>
</dbReference>
<evidence type="ECO:0000256" key="2">
    <source>
        <dbReference type="PIRSR" id="PIRSR601461-2"/>
    </source>
</evidence>
<keyword evidence="5" id="KW-0645">Protease</keyword>
<dbReference type="PANTHER" id="PTHR47966:SF51">
    <property type="entry name" value="BETA-SITE APP-CLEAVING ENZYME, ISOFORM A-RELATED"/>
    <property type="match status" value="1"/>
</dbReference>
<evidence type="ECO:0000313" key="5">
    <source>
        <dbReference type="EMBL" id="KAF7358105.1"/>
    </source>
</evidence>
<protein>
    <submittedName>
        <fullName evidence="5">Acid protease</fullName>
    </submittedName>
</protein>
<dbReference type="PROSITE" id="PS51767">
    <property type="entry name" value="PEPTIDASE_A1"/>
    <property type="match status" value="1"/>
</dbReference>
<accession>A0A8H7D1J2</accession>